<name>A0A8H7P9P7_9APHY</name>
<gene>
    <name evidence="1" type="ORF">IEO21_01445</name>
</gene>
<accession>A0A8H7P9P7</accession>
<protein>
    <submittedName>
        <fullName evidence="1">Uncharacterized protein</fullName>
    </submittedName>
</protein>
<sequence>MEEREWTVNGSKINMQEIDALSVDPAQDFLVVIGTPLAPHVPGAEELVLRFLSLSDCQPHPLAQRNNCSFETDFCSRCYVEGDLVGHDATLPAEMTILVWNWKTGDLLWQADGRGYDTFSFVDDRLILALRAQGHEVDIFELDPSNERMCFPTVMYGARCTFTLPQRVYADLDSTAWPFIGTHYMSGLSRRDPSRPFYPSARRDLVVHFSTCMASSSTSAMLVPVHAIRSWVREAKNGSIGDDDQNMDRYGSNCLGHTSENLTDNRISDEDDTGDDVEYKYADHDVNNAEAEADVRWPLWITRYPRVLGRGPPCCAEVQGMHATIANIEKAEGDGYELRVTFLDYTAVGGKSFDFTAKNLTAWRHGDLGDLPLYSEGVHTALVRADNILVYDAPRRGDVVVIPDYALLQQCEVDGRYRWQIYYITSPDSDEDDVRLT</sequence>
<organism evidence="1 2">
    <name type="scientific">Rhodonia placenta</name>
    <dbReference type="NCBI Taxonomy" id="104341"/>
    <lineage>
        <taxon>Eukaryota</taxon>
        <taxon>Fungi</taxon>
        <taxon>Dikarya</taxon>
        <taxon>Basidiomycota</taxon>
        <taxon>Agaricomycotina</taxon>
        <taxon>Agaricomycetes</taxon>
        <taxon>Polyporales</taxon>
        <taxon>Adustoporiaceae</taxon>
        <taxon>Rhodonia</taxon>
    </lineage>
</organism>
<reference evidence="1" key="1">
    <citation type="submission" date="2020-11" db="EMBL/GenBank/DDBJ databases">
        <authorList>
            <person name="Koelle M."/>
            <person name="Horta M.A.C."/>
            <person name="Nowrousian M."/>
            <person name="Ohm R.A."/>
            <person name="Benz P."/>
            <person name="Pilgard A."/>
        </authorList>
    </citation>
    <scope>NUCLEOTIDE SEQUENCE</scope>
    <source>
        <strain evidence="1">FPRL280</strain>
    </source>
</reference>
<comment type="caution">
    <text evidence="1">The sequence shown here is derived from an EMBL/GenBank/DDBJ whole genome shotgun (WGS) entry which is preliminary data.</text>
</comment>
<dbReference type="Proteomes" id="UP000639403">
    <property type="component" value="Unassembled WGS sequence"/>
</dbReference>
<proteinExistence type="predicted"/>
<evidence type="ECO:0000313" key="1">
    <source>
        <dbReference type="EMBL" id="KAF9820436.1"/>
    </source>
</evidence>
<dbReference type="AlphaFoldDB" id="A0A8H7P9P7"/>
<dbReference type="EMBL" id="JADOXO010000010">
    <property type="protein sequence ID" value="KAF9820436.1"/>
    <property type="molecule type" value="Genomic_DNA"/>
</dbReference>
<reference evidence="1" key="2">
    <citation type="journal article" name="Front. Microbiol.">
        <title>Degradative Capacity of Two Strains of Rhodonia placenta: From Phenotype to Genotype.</title>
        <authorList>
            <person name="Kolle M."/>
            <person name="Horta M.A.C."/>
            <person name="Nowrousian M."/>
            <person name="Ohm R.A."/>
            <person name="Benz J.P."/>
            <person name="Pilgard A."/>
        </authorList>
    </citation>
    <scope>NUCLEOTIDE SEQUENCE</scope>
    <source>
        <strain evidence="1">FPRL280</strain>
    </source>
</reference>
<evidence type="ECO:0000313" key="2">
    <source>
        <dbReference type="Proteomes" id="UP000639403"/>
    </source>
</evidence>